<dbReference type="Proteomes" id="UP000637002">
    <property type="component" value="Unassembled WGS sequence"/>
</dbReference>
<organism evidence="9 10">
    <name type="scientific">Chelatococcus reniformis</name>
    <dbReference type="NCBI Taxonomy" id="1494448"/>
    <lineage>
        <taxon>Bacteria</taxon>
        <taxon>Pseudomonadati</taxon>
        <taxon>Pseudomonadota</taxon>
        <taxon>Alphaproteobacteria</taxon>
        <taxon>Hyphomicrobiales</taxon>
        <taxon>Chelatococcaceae</taxon>
        <taxon>Chelatococcus</taxon>
    </lineage>
</organism>
<evidence type="ECO:0000256" key="3">
    <source>
        <dbReference type="ARBA" id="ARBA00022630"/>
    </source>
</evidence>
<keyword evidence="7 9" id="KW-0503">Monooxygenase</keyword>
<evidence type="ECO:0000256" key="1">
    <source>
        <dbReference type="ARBA" id="ARBA00001974"/>
    </source>
</evidence>
<evidence type="ECO:0000256" key="2">
    <source>
        <dbReference type="ARBA" id="ARBA00010139"/>
    </source>
</evidence>
<keyword evidence="10" id="KW-1185">Reference proteome</keyword>
<evidence type="ECO:0000259" key="8">
    <source>
        <dbReference type="Pfam" id="PF07992"/>
    </source>
</evidence>
<dbReference type="EMBL" id="BMGG01000004">
    <property type="protein sequence ID" value="GGC65565.1"/>
    <property type="molecule type" value="Genomic_DNA"/>
</dbReference>
<accession>A0A916XDH2</accession>
<keyword evidence="4" id="KW-0274">FAD</keyword>
<evidence type="ECO:0000256" key="7">
    <source>
        <dbReference type="ARBA" id="ARBA00023033"/>
    </source>
</evidence>
<dbReference type="AlphaFoldDB" id="A0A916XDH2"/>
<gene>
    <name evidence="9" type="ORF">GCM10010994_25210</name>
</gene>
<sequence length="625" mass="69097">MKIAGPRDFDPDALKAKYVSERDKRVVAGGNGQYVPVEGRFANFDKDPWVDPDFARAPIAEHSQVIVAGGGFGGLLAGARLREAGCTDIRIIENGGDFGGTWYWNRYPGAMCDIEAHIYLPLIEELNYPPKHRYSYAPEMLNVSQRIGRHYGLYDKACFQTTITAARWLDAEARWLVETDRGDRLTADILVLACGRQSLPKLPGIPGIETFKGHAFHSSRWDYAYTGGDFHGGLTGLRDKRVAVIGTGASAVQLVPELAKFARELIVLQRTPSSVGVRDNRETPPDYVDMSVPGWQRARRYNFQSLISGIRQDRDEVSDGWTALTEAITPPKAAEVAKRLGREPTVDELKYLAEIYDYDVMNRLRGRVDEVVGDAATAEALKPWYRWFCKRPCFHDDYLGTFNLPHVRLVDTGGGGVERVTADGVVANGQEYGADCLIFATGFEAGITYTRLTGFEIHGREGLALSEHWRSGVRTLHGLTTDRFPNCFFVGGNQQSTAAVNAVHLLDEQGEHVSYIVKEMGRRGISQVEPSPEAVDAYVDLIRTSPTNAQLVDFYQDCTPGYYNAEGKAKKGEEIFFGGRYGDGPIPFFRMLQAWREKGALEGLVGADGEAVGNGRIGFISSIIS</sequence>
<dbReference type="PANTHER" id="PTHR43098:SF4">
    <property type="entry name" value="BLR3857 PROTEIN"/>
    <property type="match status" value="1"/>
</dbReference>
<feature type="domain" description="FAD/NAD(P)-binding" evidence="8">
    <location>
        <begin position="64"/>
        <end position="273"/>
    </location>
</feature>
<protein>
    <submittedName>
        <fullName evidence="9">Monooxygenase</fullName>
    </submittedName>
</protein>
<proteinExistence type="inferred from homology"/>
<dbReference type="Gene3D" id="3.50.50.60">
    <property type="entry name" value="FAD/NAD(P)-binding domain"/>
    <property type="match status" value="2"/>
</dbReference>
<comment type="caution">
    <text evidence="9">The sequence shown here is derived from an EMBL/GenBank/DDBJ whole genome shotgun (WGS) entry which is preliminary data.</text>
</comment>
<comment type="cofactor">
    <cofactor evidence="1">
        <name>FAD</name>
        <dbReference type="ChEBI" id="CHEBI:57692"/>
    </cofactor>
</comment>
<dbReference type="SUPFAM" id="SSF51905">
    <property type="entry name" value="FAD/NAD(P)-binding domain"/>
    <property type="match status" value="1"/>
</dbReference>
<evidence type="ECO:0000313" key="9">
    <source>
        <dbReference type="EMBL" id="GGC65565.1"/>
    </source>
</evidence>
<evidence type="ECO:0000256" key="4">
    <source>
        <dbReference type="ARBA" id="ARBA00022827"/>
    </source>
</evidence>
<evidence type="ECO:0000256" key="6">
    <source>
        <dbReference type="ARBA" id="ARBA00023002"/>
    </source>
</evidence>
<dbReference type="PANTHER" id="PTHR43098">
    <property type="entry name" value="L-ORNITHINE N(5)-MONOOXYGENASE-RELATED"/>
    <property type="match status" value="1"/>
</dbReference>
<dbReference type="Pfam" id="PF07992">
    <property type="entry name" value="Pyr_redox_2"/>
    <property type="match status" value="1"/>
</dbReference>
<dbReference type="InterPro" id="IPR023753">
    <property type="entry name" value="FAD/NAD-binding_dom"/>
</dbReference>
<reference evidence="9" key="1">
    <citation type="journal article" date="2014" name="Int. J. Syst. Evol. Microbiol.">
        <title>Complete genome sequence of Corynebacterium casei LMG S-19264T (=DSM 44701T), isolated from a smear-ripened cheese.</title>
        <authorList>
            <consortium name="US DOE Joint Genome Institute (JGI-PGF)"/>
            <person name="Walter F."/>
            <person name="Albersmeier A."/>
            <person name="Kalinowski J."/>
            <person name="Ruckert C."/>
        </authorList>
    </citation>
    <scope>NUCLEOTIDE SEQUENCE</scope>
    <source>
        <strain evidence="9">CGMCC 1.12919</strain>
    </source>
</reference>
<comment type="similarity">
    <text evidence="2">Belongs to the FAD-binding monooxygenase family.</text>
</comment>
<reference evidence="9" key="2">
    <citation type="submission" date="2020-09" db="EMBL/GenBank/DDBJ databases">
        <authorList>
            <person name="Sun Q."/>
            <person name="Zhou Y."/>
        </authorList>
    </citation>
    <scope>NUCLEOTIDE SEQUENCE</scope>
    <source>
        <strain evidence="9">CGMCC 1.12919</strain>
    </source>
</reference>
<dbReference type="InterPro" id="IPR036188">
    <property type="entry name" value="FAD/NAD-bd_sf"/>
</dbReference>
<evidence type="ECO:0000256" key="5">
    <source>
        <dbReference type="ARBA" id="ARBA00022857"/>
    </source>
</evidence>
<evidence type="ECO:0000313" key="10">
    <source>
        <dbReference type="Proteomes" id="UP000637002"/>
    </source>
</evidence>
<dbReference type="FunFam" id="3.50.50.60:FF:000341">
    <property type="entry name" value="Baeyer-Villiger monooxygenase"/>
    <property type="match status" value="1"/>
</dbReference>
<keyword evidence="5" id="KW-0521">NADP</keyword>
<dbReference type="InterPro" id="IPR050775">
    <property type="entry name" value="FAD-binding_Monooxygenases"/>
</dbReference>
<name>A0A916XDH2_9HYPH</name>
<dbReference type="PRINTS" id="PR00411">
    <property type="entry name" value="PNDRDTASEI"/>
</dbReference>
<keyword evidence="3" id="KW-0285">Flavoprotein</keyword>
<keyword evidence="6" id="KW-0560">Oxidoreductase</keyword>
<dbReference type="GO" id="GO:0004497">
    <property type="term" value="F:monooxygenase activity"/>
    <property type="evidence" value="ECO:0007669"/>
    <property type="project" value="UniProtKB-KW"/>
</dbReference>
<dbReference type="PRINTS" id="PR00368">
    <property type="entry name" value="FADPNR"/>
</dbReference>